<evidence type="ECO:0000313" key="2">
    <source>
        <dbReference type="EMBL" id="JAA82295.1"/>
    </source>
</evidence>
<protein>
    <submittedName>
        <fullName evidence="2">Uncharacterized protein</fullName>
    </submittedName>
</protein>
<reference evidence="2" key="1">
    <citation type="journal article" date="2013" name="BMC Genomics">
        <title>Unscrambling butterfly oogenesis.</title>
        <authorList>
            <person name="Carter J.M."/>
            <person name="Baker S.C."/>
            <person name="Pink R."/>
            <person name="Carter D.R."/>
            <person name="Collins A."/>
            <person name="Tomlin J."/>
            <person name="Gibbs M."/>
            <person name="Breuker C.J."/>
        </authorList>
    </citation>
    <scope>NUCLEOTIDE SEQUENCE</scope>
    <source>
        <tissue evidence="2">Ovary</tissue>
    </source>
</reference>
<organism evidence="2">
    <name type="scientific">Pararge aegeria</name>
    <name type="common">speckled wood butterfly</name>
    <dbReference type="NCBI Taxonomy" id="116150"/>
    <lineage>
        <taxon>Eukaryota</taxon>
        <taxon>Metazoa</taxon>
        <taxon>Ecdysozoa</taxon>
        <taxon>Arthropoda</taxon>
        <taxon>Hexapoda</taxon>
        <taxon>Insecta</taxon>
        <taxon>Pterygota</taxon>
        <taxon>Neoptera</taxon>
        <taxon>Endopterygota</taxon>
        <taxon>Lepidoptera</taxon>
        <taxon>Glossata</taxon>
        <taxon>Ditrysia</taxon>
        <taxon>Papilionoidea</taxon>
        <taxon>Nymphalidae</taxon>
        <taxon>Satyrinae</taxon>
        <taxon>Satyrini</taxon>
        <taxon>Parargina</taxon>
        <taxon>Pararge</taxon>
    </lineage>
</organism>
<accession>S4P6Q2</accession>
<sequence length="75" mass="8911">MKVEKELRIDKSEHSSNKEKRTEKAYKNKERRKDEDSKKKDNATGKEKKTEKVDVAGLVVKLLMPYYKKKKINSR</sequence>
<feature type="non-terminal residue" evidence="2">
    <location>
        <position position="75"/>
    </location>
</feature>
<proteinExistence type="predicted"/>
<name>S4P6Q2_9NEOP</name>
<evidence type="ECO:0000256" key="1">
    <source>
        <dbReference type="SAM" id="MobiDB-lite"/>
    </source>
</evidence>
<feature type="region of interest" description="Disordered" evidence="1">
    <location>
        <begin position="1"/>
        <end position="52"/>
    </location>
</feature>
<dbReference type="AlphaFoldDB" id="S4P6Q2"/>
<dbReference type="EMBL" id="GAIX01010265">
    <property type="protein sequence ID" value="JAA82295.1"/>
    <property type="molecule type" value="Transcribed_RNA"/>
</dbReference>
<reference evidence="2" key="2">
    <citation type="submission" date="2013-05" db="EMBL/GenBank/DDBJ databases">
        <authorList>
            <person name="Carter J.-M."/>
            <person name="Baker S.C."/>
            <person name="Pink R."/>
            <person name="Carter D.R.F."/>
            <person name="Collins A."/>
            <person name="Tomlin J."/>
            <person name="Gibbs M."/>
            <person name="Breuker C.J."/>
        </authorList>
    </citation>
    <scope>NUCLEOTIDE SEQUENCE</scope>
    <source>
        <tissue evidence="2">Ovary</tissue>
    </source>
</reference>